<keyword evidence="5" id="KW-0067">ATP-binding</keyword>
<dbReference type="PROSITE" id="PS00486">
    <property type="entry name" value="DNA_MISMATCH_REPAIR_2"/>
    <property type="match status" value="1"/>
</dbReference>
<dbReference type="InterPro" id="IPR053276">
    <property type="entry name" value="MtDNA_mismatch_repair_MutS"/>
</dbReference>
<organism evidence="10 11">
    <name type="scientific">Papaver somniferum</name>
    <name type="common">Opium poppy</name>
    <dbReference type="NCBI Taxonomy" id="3469"/>
    <lineage>
        <taxon>Eukaryota</taxon>
        <taxon>Viridiplantae</taxon>
        <taxon>Streptophyta</taxon>
        <taxon>Embryophyta</taxon>
        <taxon>Tracheophyta</taxon>
        <taxon>Spermatophyta</taxon>
        <taxon>Magnoliopsida</taxon>
        <taxon>Ranunculales</taxon>
        <taxon>Papaveraceae</taxon>
        <taxon>Papaveroideae</taxon>
        <taxon>Papaver</taxon>
    </lineage>
</organism>
<sequence length="1580" mass="175770">MHWVTAKTLMTSLPRLRPVLITSSSSPLPLKGSVNSSESVRIVNPNTNANTYTTVKKKVKETKRFLEEKHESHIMWWKQKLQECRKQTTIELLKRLDYTNLLGVDVNLRNARLKEGTLNWEMLQFKSRFPHEVLLCRVGEFYEAIGIDACVLVEYAGLNPFGGLRSDSIPRAGCPVMNLRQTLDDLTSCGYSVCIVEEVQGPTQARSRKSRFISGHAHPGSPYVFGLAGVDHDVDFPEPMPVVGVSRSAKGYCIVSVLETMKTFSLEDGLTEEAIVTKLHTCRHHHLYLHTSLRDNSSGSSSWGKYGEGGLLWGECSGKHFEWFDGNPVAEILCKVREIYGLDHEVEFQNVTVSSGKRPRPLHLGTASQIGAIPTDGIPSLLKVLLPSSCGGLPIQYLRDLLLNPPPYAIASSIQEACKLMSTVACSIPEFTCESPAKLVKLLESREANHIEFCKIKNLVDDILQMNRNSDLDIILRLLLDPTWVATGLKIEHDTMVSECKWVSKIIARVISLNGESDQRISSSAVIPSDFFEAMESSWKGRVKRIHAEEVFAEVEMAADALSLAVTEDFLPIISRIKATSAPLGGPKGEIVYAREHDAVWFKGKRFTPSVWGGTPGEVQIKQLRPAIDSKGKKVGEEWFTTKKVGDALSRYHEAGSKAKVRVLELLRDLSMELQTKINVLVFTSMMLVISKALFSHDKSSGNGSNKMKISGLSPYWFDAVQGCATRNTVEMESMFLLTGPNGGGKSSLLRSICTVALLGICGLMVPAEFALIPHFDSIMLHMKSYDSPADGKSSFQIEMSEIRSIIAGATSRSLVLVDEICRGTEMSKGTCIAGSIIETLDDIGCLGIVSTHLHSIFDLPLKTNNTVFKAMGSEIVDGHPKPTWKLIDGICRESLAFETALKEGIPEAMIQRAGELYLSLNGKDLSVQRNSMKVQHQNLNSEKEWINEAEDRSSTLKSLNCKSETPNPTETLEKEVATAVAIICRQKLIELCKDRNLSEPAELMCTTIATREQPPPSVIGSSCVYVLFRPDGKLYVGETDDLGGRVRAHRSKAGMQNVSFIYIEVPGKSFATLLETSLIHQLPNYGFRLSNVADGLMEKRIGIVEAGVSGLLACKYVLEEGFQPIVFESQSGLGGVWTHTIETTKLQTPRQGYQFSDFPWPSSVKEDYPDHNQVMEYLESYALHFNLLPYIKFNTKVINIDLVIQESQDMLSWSHCWGGADQAFSKGKWEITTATVAAGDDLVYDVEFVILCVGRLSGVPNIPDFPPNRGPDAFNRGKVIHSMDYSAMDDCDAAEFIKRKRVTVVGSLKSALDIANECAIANGVENPCTLIYKTKHWYLPDNHPWGVSLGSLYLNRFAELMVHKPGEGLMLGLLATFLFWVPEHFYDRVEEGSIILKKSNGFSFSKDGLVFGDDAEALLETDAVILATGYKGDENLKNIFKSPIFQRCIMGSSNSTVPLYRGCIHPRIPQLAVIGYPESGSNLYTSEMMCRWLAHFLDDGFKLPSTIEMEEDVLEWEKYMKRYSGEYYRRSCIAVLHIWYNDQLCKDMGCNPKRKKGFYAELFQSYGTMDYANVISMKS</sequence>
<dbReference type="EMBL" id="CM010716">
    <property type="protein sequence ID" value="RZC51881.1"/>
    <property type="molecule type" value="Genomic_DNA"/>
</dbReference>
<evidence type="ECO:0000256" key="4">
    <source>
        <dbReference type="ARBA" id="ARBA00022827"/>
    </source>
</evidence>
<dbReference type="SUPFAM" id="SSF55271">
    <property type="entry name" value="DNA repair protein MutS, domain I"/>
    <property type="match status" value="1"/>
</dbReference>
<dbReference type="SMART" id="SM00534">
    <property type="entry name" value="MUTSac"/>
    <property type="match status" value="1"/>
</dbReference>
<dbReference type="InterPro" id="IPR000960">
    <property type="entry name" value="Flavin_mOase"/>
</dbReference>
<evidence type="ECO:0000256" key="5">
    <source>
        <dbReference type="ARBA" id="ARBA00022840"/>
    </source>
</evidence>
<evidence type="ECO:0000256" key="7">
    <source>
        <dbReference type="ARBA" id="ARBA00023125"/>
    </source>
</evidence>
<comment type="similarity">
    <text evidence="8">Belongs to the FMO family.</text>
</comment>
<evidence type="ECO:0000256" key="6">
    <source>
        <dbReference type="ARBA" id="ARBA00023002"/>
    </source>
</evidence>
<evidence type="ECO:0000313" key="11">
    <source>
        <dbReference type="Proteomes" id="UP000316621"/>
    </source>
</evidence>
<dbReference type="FunFam" id="3.50.50.60:FF:000403">
    <property type="entry name" value="Flavin-containing monooxygenase"/>
    <property type="match status" value="1"/>
</dbReference>
<dbReference type="InterPro" id="IPR007695">
    <property type="entry name" value="DNA_mismatch_repair_MutS-lik_N"/>
</dbReference>
<dbReference type="Proteomes" id="UP000316621">
    <property type="component" value="Chromosome 2"/>
</dbReference>
<keyword evidence="1 8" id="KW-0285">Flavoprotein</keyword>
<dbReference type="InterPro" id="IPR027417">
    <property type="entry name" value="P-loop_NTPase"/>
</dbReference>
<dbReference type="Pfam" id="PF00488">
    <property type="entry name" value="MutS_V"/>
    <property type="match status" value="1"/>
</dbReference>
<dbReference type="Gene3D" id="3.40.50.300">
    <property type="entry name" value="P-loop containing nucleotide triphosphate hydrolases"/>
    <property type="match status" value="1"/>
</dbReference>
<dbReference type="Gene3D" id="3.40.1170.10">
    <property type="entry name" value="DNA repair protein MutS, domain I"/>
    <property type="match status" value="1"/>
</dbReference>
<dbReference type="GO" id="GO:0005524">
    <property type="term" value="F:ATP binding"/>
    <property type="evidence" value="ECO:0007669"/>
    <property type="project" value="UniProtKB-KW"/>
</dbReference>
<dbReference type="CDD" id="cd03243">
    <property type="entry name" value="ABC_MutS_homologs"/>
    <property type="match status" value="1"/>
</dbReference>
<dbReference type="Pfam" id="PF00743">
    <property type="entry name" value="FMO-like"/>
    <property type="match status" value="2"/>
</dbReference>
<evidence type="ECO:0000313" key="10">
    <source>
        <dbReference type="EMBL" id="RZC51881.1"/>
    </source>
</evidence>
<dbReference type="FunFam" id="3.40.50.300:FF:001188">
    <property type="entry name" value="DNA mismatch repair protein"/>
    <property type="match status" value="1"/>
</dbReference>
<dbReference type="PANTHER" id="PTHR48448:SF1">
    <property type="entry name" value="MUTL PROTEIN ISOFORM 1"/>
    <property type="match status" value="1"/>
</dbReference>
<keyword evidence="8" id="KW-0503">Monooxygenase</keyword>
<dbReference type="FunFam" id="3.50.50.60:FF:000169">
    <property type="entry name" value="Flavin-containing monooxygenase"/>
    <property type="match status" value="1"/>
</dbReference>
<dbReference type="InterPro" id="IPR016151">
    <property type="entry name" value="DNA_mismatch_repair_MutS_N"/>
</dbReference>
<reference evidence="10 11" key="1">
    <citation type="journal article" date="2018" name="Science">
        <title>The opium poppy genome and morphinan production.</title>
        <authorList>
            <person name="Guo L."/>
            <person name="Winzer T."/>
            <person name="Yang X."/>
            <person name="Li Y."/>
            <person name="Ning Z."/>
            <person name="He Z."/>
            <person name="Teodor R."/>
            <person name="Lu Y."/>
            <person name="Bowser T.A."/>
            <person name="Graham I.A."/>
            <person name="Ye K."/>
        </authorList>
    </citation>
    <scope>NUCLEOTIDE SEQUENCE [LARGE SCALE GENOMIC DNA]</scope>
    <source>
        <strain evidence="11">cv. HN1</strain>
        <tissue evidence="10">Leaves</tissue>
    </source>
</reference>
<protein>
    <recommendedName>
        <fullName evidence="8">Flavin-containing monooxygenase</fullName>
        <ecNumber evidence="8">1.-.-.-</ecNumber>
    </recommendedName>
</protein>
<dbReference type="GO" id="GO:0050660">
    <property type="term" value="F:flavin adenine dinucleotide binding"/>
    <property type="evidence" value="ECO:0007669"/>
    <property type="project" value="InterPro"/>
</dbReference>
<dbReference type="SUPFAM" id="SSF52540">
    <property type="entry name" value="P-loop containing nucleoside triphosphate hydrolases"/>
    <property type="match status" value="1"/>
</dbReference>
<feature type="domain" description="DNA mismatch repair proteins mutS family" evidence="9">
    <location>
        <begin position="814"/>
        <end position="830"/>
    </location>
</feature>
<dbReference type="Gramene" id="RZC51881">
    <property type="protein sequence ID" value="RZC51881"/>
    <property type="gene ID" value="C5167_020308"/>
</dbReference>
<dbReference type="InterPro" id="IPR020946">
    <property type="entry name" value="Flavin_mOase-like"/>
</dbReference>
<dbReference type="PRINTS" id="PR00370">
    <property type="entry name" value="FMOXYGENASE"/>
</dbReference>
<evidence type="ECO:0000256" key="3">
    <source>
        <dbReference type="ARBA" id="ARBA00022763"/>
    </source>
</evidence>
<dbReference type="PANTHER" id="PTHR48448">
    <property type="entry name" value="MUTL PROTEIN ISOFORM 1"/>
    <property type="match status" value="1"/>
</dbReference>
<dbReference type="SUPFAM" id="SSF51905">
    <property type="entry name" value="FAD/NAD(P)-binding domain"/>
    <property type="match status" value="2"/>
</dbReference>
<keyword evidence="7" id="KW-0238">DNA-binding</keyword>
<evidence type="ECO:0000256" key="1">
    <source>
        <dbReference type="ARBA" id="ARBA00022630"/>
    </source>
</evidence>
<gene>
    <name evidence="10" type="ORF">C5167_020308</name>
</gene>
<keyword evidence="4 8" id="KW-0274">FAD</keyword>
<evidence type="ECO:0000256" key="2">
    <source>
        <dbReference type="ARBA" id="ARBA00022741"/>
    </source>
</evidence>
<dbReference type="GO" id="GO:0006298">
    <property type="term" value="P:mismatch repair"/>
    <property type="evidence" value="ECO:0007669"/>
    <property type="project" value="InterPro"/>
</dbReference>
<keyword evidence="3" id="KW-0227">DNA damage</keyword>
<dbReference type="GO" id="GO:0030983">
    <property type="term" value="F:mismatched DNA binding"/>
    <property type="evidence" value="ECO:0007669"/>
    <property type="project" value="InterPro"/>
</dbReference>
<dbReference type="Pfam" id="PF01624">
    <property type="entry name" value="MutS_I"/>
    <property type="match status" value="1"/>
</dbReference>
<dbReference type="STRING" id="3469.A0A4Y7IVW2"/>
<dbReference type="GO" id="GO:0050661">
    <property type="term" value="F:NADP binding"/>
    <property type="evidence" value="ECO:0007669"/>
    <property type="project" value="InterPro"/>
</dbReference>
<keyword evidence="2" id="KW-0547">Nucleotide-binding</keyword>
<dbReference type="Gene3D" id="3.50.50.60">
    <property type="entry name" value="FAD/NAD(P)-binding domain"/>
    <property type="match status" value="3"/>
</dbReference>
<accession>A0A4Y7IVW2</accession>
<evidence type="ECO:0000256" key="8">
    <source>
        <dbReference type="RuleBase" id="RU361177"/>
    </source>
</evidence>
<name>A0A4Y7IVW2_PAPSO</name>
<dbReference type="InterPro" id="IPR036188">
    <property type="entry name" value="FAD/NAD-bd_sf"/>
</dbReference>
<dbReference type="SUPFAM" id="SSF82771">
    <property type="entry name" value="GIY-YIG endonuclease"/>
    <property type="match status" value="1"/>
</dbReference>
<keyword evidence="11" id="KW-1185">Reference proteome</keyword>
<dbReference type="InterPro" id="IPR035901">
    <property type="entry name" value="GIY-YIG_endonuc_sf"/>
</dbReference>
<dbReference type="GO" id="GO:0004499">
    <property type="term" value="F:N,N-dimethylaniline monooxygenase activity"/>
    <property type="evidence" value="ECO:0007669"/>
    <property type="project" value="InterPro"/>
</dbReference>
<proteinExistence type="inferred from homology"/>
<comment type="cofactor">
    <cofactor evidence="8">
        <name>FAD</name>
        <dbReference type="ChEBI" id="CHEBI:57692"/>
    </cofactor>
</comment>
<evidence type="ECO:0000259" key="9">
    <source>
        <dbReference type="PROSITE" id="PS00486"/>
    </source>
</evidence>
<keyword evidence="6 8" id="KW-0560">Oxidoreductase</keyword>
<dbReference type="InterPro" id="IPR000432">
    <property type="entry name" value="DNA_mismatch_repair_MutS_C"/>
</dbReference>
<dbReference type="EC" id="1.-.-.-" evidence="8"/>